<name>A0A9W9DP84_9AGAR</name>
<feature type="domain" description="RING-type" evidence="7">
    <location>
        <begin position="168"/>
        <end position="228"/>
    </location>
</feature>
<feature type="compositionally biased region" description="Acidic residues" evidence="6">
    <location>
        <begin position="309"/>
        <end position="361"/>
    </location>
</feature>
<keyword evidence="5" id="KW-0175">Coiled coil</keyword>
<protein>
    <recommendedName>
        <fullName evidence="7">RING-type domain-containing protein</fullName>
    </recommendedName>
</protein>
<dbReference type="InterPro" id="IPR001841">
    <property type="entry name" value="Znf_RING"/>
</dbReference>
<dbReference type="AlphaFoldDB" id="A0A9W9DP84"/>
<feature type="compositionally biased region" description="Basic and acidic residues" evidence="6">
    <location>
        <begin position="67"/>
        <end position="77"/>
    </location>
</feature>
<evidence type="ECO:0000313" key="9">
    <source>
        <dbReference type="Proteomes" id="UP001150238"/>
    </source>
</evidence>
<keyword evidence="3" id="KW-0862">Zinc</keyword>
<evidence type="ECO:0000313" key="8">
    <source>
        <dbReference type="EMBL" id="KAJ4479632.1"/>
    </source>
</evidence>
<proteinExistence type="predicted"/>
<reference evidence="8" key="2">
    <citation type="journal article" date="2023" name="Proc. Natl. Acad. Sci. U.S.A.">
        <title>A global phylogenomic analysis of the shiitake genus Lentinula.</title>
        <authorList>
            <person name="Sierra-Patev S."/>
            <person name="Min B."/>
            <person name="Naranjo-Ortiz M."/>
            <person name="Looney B."/>
            <person name="Konkel Z."/>
            <person name="Slot J.C."/>
            <person name="Sakamoto Y."/>
            <person name="Steenwyk J.L."/>
            <person name="Rokas A."/>
            <person name="Carro J."/>
            <person name="Camarero S."/>
            <person name="Ferreira P."/>
            <person name="Molpeceres G."/>
            <person name="Ruiz-Duenas F.J."/>
            <person name="Serrano A."/>
            <person name="Henrissat B."/>
            <person name="Drula E."/>
            <person name="Hughes K.W."/>
            <person name="Mata J.L."/>
            <person name="Ishikawa N.K."/>
            <person name="Vargas-Isla R."/>
            <person name="Ushijima S."/>
            <person name="Smith C.A."/>
            <person name="Donoghue J."/>
            <person name="Ahrendt S."/>
            <person name="Andreopoulos W."/>
            <person name="He G."/>
            <person name="LaButti K."/>
            <person name="Lipzen A."/>
            <person name="Ng V."/>
            <person name="Riley R."/>
            <person name="Sandor L."/>
            <person name="Barry K."/>
            <person name="Martinez A.T."/>
            <person name="Xiao Y."/>
            <person name="Gibbons J.G."/>
            <person name="Terashima K."/>
            <person name="Grigoriev I.V."/>
            <person name="Hibbett D."/>
        </authorList>
    </citation>
    <scope>NUCLEOTIDE SEQUENCE</scope>
    <source>
        <strain evidence="8">Sp2 HRB7682 ss15</strain>
    </source>
</reference>
<dbReference type="GO" id="GO:0008270">
    <property type="term" value="F:zinc ion binding"/>
    <property type="evidence" value="ECO:0007669"/>
    <property type="project" value="UniProtKB-KW"/>
</dbReference>
<dbReference type="InterPro" id="IPR058504">
    <property type="entry name" value="DUF8191"/>
</dbReference>
<dbReference type="Pfam" id="PF26609">
    <property type="entry name" value="DUF8191"/>
    <property type="match status" value="1"/>
</dbReference>
<dbReference type="SMART" id="SM00184">
    <property type="entry name" value="RING"/>
    <property type="match status" value="1"/>
</dbReference>
<dbReference type="PROSITE" id="PS50089">
    <property type="entry name" value="ZF_RING_2"/>
    <property type="match status" value="1"/>
</dbReference>
<feature type="compositionally biased region" description="Acidic residues" evidence="6">
    <location>
        <begin position="282"/>
        <end position="295"/>
    </location>
</feature>
<dbReference type="Proteomes" id="UP001150238">
    <property type="component" value="Unassembled WGS sequence"/>
</dbReference>
<evidence type="ECO:0000256" key="1">
    <source>
        <dbReference type="ARBA" id="ARBA00022723"/>
    </source>
</evidence>
<evidence type="ECO:0000256" key="3">
    <source>
        <dbReference type="ARBA" id="ARBA00022833"/>
    </source>
</evidence>
<dbReference type="Gene3D" id="3.30.40.10">
    <property type="entry name" value="Zinc/RING finger domain, C3HC4 (zinc finger)"/>
    <property type="match status" value="1"/>
</dbReference>
<feature type="coiled-coil region" evidence="5">
    <location>
        <begin position="96"/>
        <end position="144"/>
    </location>
</feature>
<keyword evidence="1" id="KW-0479">Metal-binding</keyword>
<dbReference type="InterPro" id="IPR047126">
    <property type="entry name" value="RNF141-like"/>
</dbReference>
<feature type="compositionally biased region" description="Polar residues" evidence="6">
    <location>
        <begin position="26"/>
        <end position="42"/>
    </location>
</feature>
<accession>A0A9W9DP84</accession>
<feature type="compositionally biased region" description="Low complexity" evidence="6">
    <location>
        <begin position="257"/>
        <end position="268"/>
    </location>
</feature>
<evidence type="ECO:0000256" key="2">
    <source>
        <dbReference type="ARBA" id="ARBA00022771"/>
    </source>
</evidence>
<gene>
    <name evidence="8" type="ORF">C8J55DRAFT_489287</name>
</gene>
<feature type="region of interest" description="Disordered" evidence="6">
    <location>
        <begin position="256"/>
        <end position="368"/>
    </location>
</feature>
<sequence>MTTVKGSVSGNRSSKSSGSASVRQSTSSYDSDMITDSGQRLRSNVAIATFQRPNGSRPSTPAAPNPQKKDKGKERQSKSHGSTDASFSGPIAVAEFERMRIEIETLKSTLNDHKKNARKQAKKIDELKAEIVTGKATRDEQEAQLQLQKSKHSRNEELLNTFETTLTCNICMELLNKPFSLSPCGHTFCLQDLQEWFRKAPPADEDMDLDIDDPDYVMYRQKSCPACRAVVIGRPLPVYPVRDLISALQKAKVSGNAAATVSTRRSSSPYVSEDPWEGLFPDNDEDEEDEEEDGLEVGAMPFGFLYSESDSEMEMHDDDSEYDSNGEPEEEGDNSAIDEEEEGESGEDVEGEGYSEGDEDYYVSPQWEPPCYPYPGNVAPGPQSQLVRRGCPPWLSSTYRIRYSHNNGLVGHLNSLDPDDVGAPPRGPTSRMHRLFLGWNIRNIDDQSSELSQRFFMAQILEDFRNEPYKFSIHQRANGCLDVRVLVPADEVTQYYSTESEGWD</sequence>
<dbReference type="Pfam" id="PF13445">
    <property type="entry name" value="zf-RING_UBOX"/>
    <property type="match status" value="1"/>
</dbReference>
<reference evidence="8" key="1">
    <citation type="submission" date="2022-08" db="EMBL/GenBank/DDBJ databases">
        <authorList>
            <consortium name="DOE Joint Genome Institute"/>
            <person name="Min B."/>
            <person name="Riley R."/>
            <person name="Sierra-Patev S."/>
            <person name="Naranjo-Ortiz M."/>
            <person name="Looney B."/>
            <person name="Konkel Z."/>
            <person name="Slot J.C."/>
            <person name="Sakamoto Y."/>
            <person name="Steenwyk J.L."/>
            <person name="Rokas A."/>
            <person name="Carro J."/>
            <person name="Camarero S."/>
            <person name="Ferreira P."/>
            <person name="Molpeceres G."/>
            <person name="Ruiz-Duenas F.J."/>
            <person name="Serrano A."/>
            <person name="Henrissat B."/>
            <person name="Drula E."/>
            <person name="Hughes K.W."/>
            <person name="Mata J.L."/>
            <person name="Ishikawa N.K."/>
            <person name="Vargas-Isla R."/>
            <person name="Ushijima S."/>
            <person name="Smith C.A."/>
            <person name="Ahrendt S."/>
            <person name="Andreopoulos W."/>
            <person name="He G."/>
            <person name="Labutti K."/>
            <person name="Lipzen A."/>
            <person name="Ng V."/>
            <person name="Sandor L."/>
            <person name="Barry K."/>
            <person name="Martinez A.T."/>
            <person name="Xiao Y."/>
            <person name="Gibbons J.G."/>
            <person name="Terashima K."/>
            <person name="Hibbett D.S."/>
            <person name="Grigoriev I.V."/>
        </authorList>
    </citation>
    <scope>NUCLEOTIDE SEQUENCE</scope>
    <source>
        <strain evidence="8">Sp2 HRB7682 ss15</strain>
    </source>
</reference>
<dbReference type="EMBL" id="JANVFS010000016">
    <property type="protein sequence ID" value="KAJ4479632.1"/>
    <property type="molecule type" value="Genomic_DNA"/>
</dbReference>
<organism evidence="8 9">
    <name type="scientific">Lentinula lateritia</name>
    <dbReference type="NCBI Taxonomy" id="40482"/>
    <lineage>
        <taxon>Eukaryota</taxon>
        <taxon>Fungi</taxon>
        <taxon>Dikarya</taxon>
        <taxon>Basidiomycota</taxon>
        <taxon>Agaricomycotina</taxon>
        <taxon>Agaricomycetes</taxon>
        <taxon>Agaricomycetidae</taxon>
        <taxon>Agaricales</taxon>
        <taxon>Marasmiineae</taxon>
        <taxon>Omphalotaceae</taxon>
        <taxon>Lentinula</taxon>
    </lineage>
</organism>
<dbReference type="InterPro" id="IPR027370">
    <property type="entry name" value="Znf-RING_euk"/>
</dbReference>
<comment type="caution">
    <text evidence="8">The sequence shown here is derived from an EMBL/GenBank/DDBJ whole genome shotgun (WGS) entry which is preliminary data.</text>
</comment>
<feature type="region of interest" description="Disordered" evidence="6">
    <location>
        <begin position="1"/>
        <end position="91"/>
    </location>
</feature>
<dbReference type="SUPFAM" id="SSF57850">
    <property type="entry name" value="RING/U-box"/>
    <property type="match status" value="1"/>
</dbReference>
<evidence type="ECO:0000259" key="7">
    <source>
        <dbReference type="PROSITE" id="PS50089"/>
    </source>
</evidence>
<evidence type="ECO:0000256" key="4">
    <source>
        <dbReference type="PROSITE-ProRule" id="PRU00175"/>
    </source>
</evidence>
<evidence type="ECO:0000256" key="6">
    <source>
        <dbReference type="SAM" id="MobiDB-lite"/>
    </source>
</evidence>
<keyword evidence="2 4" id="KW-0863">Zinc-finger</keyword>
<evidence type="ECO:0000256" key="5">
    <source>
        <dbReference type="SAM" id="Coils"/>
    </source>
</evidence>
<dbReference type="PANTHER" id="PTHR12109">
    <property type="entry name" value="RING FINGER PROTEIN 141-RELATED"/>
    <property type="match status" value="1"/>
</dbReference>
<feature type="compositionally biased region" description="Low complexity" evidence="6">
    <location>
        <begin position="1"/>
        <end position="25"/>
    </location>
</feature>
<dbReference type="InterPro" id="IPR013083">
    <property type="entry name" value="Znf_RING/FYVE/PHD"/>
</dbReference>